<proteinExistence type="predicted"/>
<evidence type="ECO:0000313" key="4">
    <source>
        <dbReference type="Proteomes" id="UP000092730"/>
    </source>
</evidence>
<evidence type="ECO:0000313" key="3">
    <source>
        <dbReference type="EMBL" id="WVW78526.1"/>
    </source>
</evidence>
<dbReference type="GeneID" id="30208253"/>
<dbReference type="RefSeq" id="XP_019047246.1">
    <property type="nucleotide sequence ID" value="XM_019190498.1"/>
</dbReference>
<dbReference type="OrthoDB" id="2564971at2759"/>
<keyword evidence="4" id="KW-1185">Reference proteome</keyword>
<dbReference type="EMBL" id="KI894020">
    <property type="protein sequence ID" value="OCF26176.1"/>
    <property type="molecule type" value="Genomic_DNA"/>
</dbReference>
<reference evidence="2" key="3">
    <citation type="submission" date="2014-01" db="EMBL/GenBank/DDBJ databases">
        <title>Evolution of pathogenesis and genome organization in the Tremellales.</title>
        <authorList>
            <person name="Cuomo C."/>
            <person name="Litvintseva A."/>
            <person name="Heitman J."/>
            <person name="Chen Y."/>
            <person name="Sun S."/>
            <person name="Springer D."/>
            <person name="Dromer F."/>
            <person name="Young S."/>
            <person name="Zeng Q."/>
            <person name="Chapman S."/>
            <person name="Gujja S."/>
            <person name="Saif S."/>
            <person name="Birren B."/>
        </authorList>
    </citation>
    <scope>NUCLEOTIDE SEQUENCE</scope>
    <source>
        <strain evidence="2">CBS 10118</strain>
    </source>
</reference>
<feature type="region of interest" description="Disordered" evidence="1">
    <location>
        <begin position="264"/>
        <end position="350"/>
    </location>
</feature>
<evidence type="ECO:0000256" key="1">
    <source>
        <dbReference type="SAM" id="MobiDB-lite"/>
    </source>
</evidence>
<reference evidence="3" key="2">
    <citation type="submission" date="2013-07" db="EMBL/GenBank/DDBJ databases">
        <authorList>
            <consortium name="The Broad Institute Genome Sequencing Platform"/>
            <person name="Cuomo C."/>
            <person name="Litvintseva A."/>
            <person name="Chen Y."/>
            <person name="Heitman J."/>
            <person name="Sun S."/>
            <person name="Springer D."/>
            <person name="Dromer F."/>
            <person name="Young S.K."/>
            <person name="Zeng Q."/>
            <person name="Gargeya S."/>
            <person name="Fitzgerald M."/>
            <person name="Abouelleil A."/>
            <person name="Alvarado L."/>
            <person name="Berlin A.M."/>
            <person name="Chapman S.B."/>
            <person name="Dewar J."/>
            <person name="Goldberg J."/>
            <person name="Griggs A."/>
            <person name="Gujja S."/>
            <person name="Hansen M."/>
            <person name="Howarth C."/>
            <person name="Imamovic A."/>
            <person name="Larimer J."/>
            <person name="McCowan C."/>
            <person name="Murphy C."/>
            <person name="Pearson M."/>
            <person name="Priest M."/>
            <person name="Roberts A."/>
            <person name="Saif S."/>
            <person name="Shea T."/>
            <person name="Sykes S."/>
            <person name="Wortman J."/>
            <person name="Nusbaum C."/>
            <person name="Birren B."/>
        </authorList>
    </citation>
    <scope>NUCLEOTIDE SEQUENCE</scope>
    <source>
        <strain evidence="3">CBS 10118</strain>
    </source>
</reference>
<name>A0A1B9G580_9TREE</name>
<reference evidence="2" key="1">
    <citation type="submission" date="2013-07" db="EMBL/GenBank/DDBJ databases">
        <title>The Genome Sequence of Cryptococcus bestiolae CBS10118.</title>
        <authorList>
            <consortium name="The Broad Institute Genome Sequencing Platform"/>
            <person name="Cuomo C."/>
            <person name="Litvintseva A."/>
            <person name="Chen Y."/>
            <person name="Heitman J."/>
            <person name="Sun S."/>
            <person name="Springer D."/>
            <person name="Dromer F."/>
            <person name="Young S.K."/>
            <person name="Zeng Q."/>
            <person name="Gargeya S."/>
            <person name="Fitzgerald M."/>
            <person name="Abouelleil A."/>
            <person name="Alvarado L."/>
            <person name="Berlin A.M."/>
            <person name="Chapman S.B."/>
            <person name="Dewar J."/>
            <person name="Goldberg J."/>
            <person name="Griggs A."/>
            <person name="Gujja S."/>
            <person name="Hansen M."/>
            <person name="Howarth C."/>
            <person name="Imamovic A."/>
            <person name="Larimer J."/>
            <person name="McCowan C."/>
            <person name="Murphy C."/>
            <person name="Pearson M."/>
            <person name="Priest M."/>
            <person name="Roberts A."/>
            <person name="Saif S."/>
            <person name="Shea T."/>
            <person name="Sykes S."/>
            <person name="Wortman J."/>
            <person name="Nusbaum C."/>
            <person name="Birren B."/>
        </authorList>
    </citation>
    <scope>NUCLEOTIDE SEQUENCE [LARGE SCALE GENOMIC DNA]</scope>
    <source>
        <strain evidence="2">CBS 10118</strain>
    </source>
</reference>
<dbReference type="Proteomes" id="UP000092730">
    <property type="component" value="Chromosome 1"/>
</dbReference>
<dbReference type="KEGG" id="kbi:30208253"/>
<reference evidence="3" key="4">
    <citation type="submission" date="2024-02" db="EMBL/GenBank/DDBJ databases">
        <title>Comparative genomics of Cryptococcus and Kwoniella reveals pathogenesis evolution and contrasting modes of karyotype evolution via chromosome fusion or intercentromeric recombination.</title>
        <authorList>
            <person name="Coelho M.A."/>
            <person name="David-Palma M."/>
            <person name="Shea T."/>
            <person name="Bowers K."/>
            <person name="McGinley-Smith S."/>
            <person name="Mohammad A.W."/>
            <person name="Gnirke A."/>
            <person name="Yurkov A.M."/>
            <person name="Nowrousian M."/>
            <person name="Sun S."/>
            <person name="Cuomo C.A."/>
            <person name="Heitman J."/>
        </authorList>
    </citation>
    <scope>NUCLEOTIDE SEQUENCE</scope>
    <source>
        <strain evidence="3">CBS 10118</strain>
    </source>
</reference>
<dbReference type="VEuPathDB" id="FungiDB:I302_03854"/>
<feature type="compositionally biased region" description="Basic and acidic residues" evidence="1">
    <location>
        <begin position="264"/>
        <end position="286"/>
    </location>
</feature>
<dbReference type="EMBL" id="CP144541">
    <property type="protein sequence ID" value="WVW78526.1"/>
    <property type="molecule type" value="Genomic_DNA"/>
</dbReference>
<sequence>MTTLDESITTPSHTSLKINPTLPLSHPSNIPPLFSFLIQHLHLTLYLSSTTLLSLQRVNLAFFHLIIPLFYRELTIDLKDPRNPATSIWPYNFYPGVKPPFSRYKNLVLGYTEEVEWVGSHSSECRAFLPLASPSYKQYQDQDHPQDQSQEQQVTLVLPKLVSSRITLPSGRYKSWCGLGTLDSAAIKTKEDIRCGVLRTLRSERLIVEMDQFRRIDLFGRRDLWENGELVCRIGRVGEDAVLGLGLGEWPVVEGLEIKYTRGEGRSVEEKDQDHGKRASEGSESTKKRRRSPLVDPSEEVLGLKDWEIDSDDAGSGSVQNGTIPESNTSSDPNSDSESDTGNNDTSDVTIRPLPQEFIQSLNLLPSLNSDNTVPNLTIIFLSPPKDKIAQKLISQDTRTDEQRVNHHLLALASVLCASNRGTEAGGRCPFEKVRLVNIGVLMFYKNGVKRDESELRKMQDEVKQKLQRFVEIRLGKADMIKEEGLREVENVMDKVEFVLLDEYLKEERKRSDQVKMRARAGQKNIRSLY</sequence>
<accession>A0A1B9G580</accession>
<dbReference type="AlphaFoldDB" id="A0A1B9G580"/>
<protein>
    <submittedName>
        <fullName evidence="2">Uncharacterized protein</fullName>
    </submittedName>
</protein>
<feature type="compositionally biased region" description="Polar residues" evidence="1">
    <location>
        <begin position="317"/>
        <end position="349"/>
    </location>
</feature>
<organism evidence="2">
    <name type="scientific">Kwoniella bestiolae CBS 10118</name>
    <dbReference type="NCBI Taxonomy" id="1296100"/>
    <lineage>
        <taxon>Eukaryota</taxon>
        <taxon>Fungi</taxon>
        <taxon>Dikarya</taxon>
        <taxon>Basidiomycota</taxon>
        <taxon>Agaricomycotina</taxon>
        <taxon>Tremellomycetes</taxon>
        <taxon>Tremellales</taxon>
        <taxon>Cryptococcaceae</taxon>
        <taxon>Kwoniella</taxon>
    </lineage>
</organism>
<gene>
    <name evidence="2" type="ORF">I302_03854</name>
    <name evidence="3" type="ORF">I302_100481</name>
</gene>
<evidence type="ECO:0000313" key="2">
    <source>
        <dbReference type="EMBL" id="OCF26176.1"/>
    </source>
</evidence>